<dbReference type="GO" id="GO:0043565">
    <property type="term" value="F:sequence-specific DNA binding"/>
    <property type="evidence" value="ECO:0007669"/>
    <property type="project" value="InterPro"/>
</dbReference>
<evidence type="ECO:0000313" key="8">
    <source>
        <dbReference type="Proteomes" id="UP000001449"/>
    </source>
</evidence>
<name>B5YLJ6_THAPS</name>
<evidence type="ECO:0000313" key="7">
    <source>
        <dbReference type="EMBL" id="ACI64244.1"/>
    </source>
</evidence>
<dbReference type="AlphaFoldDB" id="B5YLJ6"/>
<evidence type="ECO:0000256" key="1">
    <source>
        <dbReference type="ARBA" id="ARBA00004123"/>
    </source>
</evidence>
<feature type="domain" description="HSF-type DNA-binding" evidence="6">
    <location>
        <begin position="305"/>
        <end position="417"/>
    </location>
</feature>
<dbReference type="GeneID" id="7442182"/>
<dbReference type="PaxDb" id="35128-Thaps25332"/>
<dbReference type="KEGG" id="tps:THAPS_25332"/>
<comment type="subcellular location">
    <subcellularLocation>
        <location evidence="1">Nucleus</location>
    </subcellularLocation>
</comment>
<dbReference type="GO" id="GO:0005634">
    <property type="term" value="C:nucleus"/>
    <property type="evidence" value="ECO:0007669"/>
    <property type="project" value="UniProtKB-SubCell"/>
</dbReference>
<reference evidence="7 8" key="1">
    <citation type="journal article" date="2004" name="Science">
        <title>The genome of the diatom Thalassiosira pseudonana: ecology, evolution, and metabolism.</title>
        <authorList>
            <person name="Armbrust E.V."/>
            <person name="Berges J.A."/>
            <person name="Bowler C."/>
            <person name="Green B.R."/>
            <person name="Martinez D."/>
            <person name="Putnam N.H."/>
            <person name="Zhou S."/>
            <person name="Allen A.E."/>
            <person name="Apt K.E."/>
            <person name="Bechner M."/>
            <person name="Brzezinski M.A."/>
            <person name="Chaal B.K."/>
            <person name="Chiovitti A."/>
            <person name="Davis A.K."/>
            <person name="Demarest M.S."/>
            <person name="Detter J.C."/>
            <person name="Glavina T."/>
            <person name="Goodstein D."/>
            <person name="Hadi M.Z."/>
            <person name="Hellsten U."/>
            <person name="Hildebrand M."/>
            <person name="Jenkins B.D."/>
            <person name="Jurka J."/>
            <person name="Kapitonov V.V."/>
            <person name="Kroger N."/>
            <person name="Lau W.W."/>
            <person name="Lane T.W."/>
            <person name="Larimer F.W."/>
            <person name="Lippmeier J.C."/>
            <person name="Lucas S."/>
            <person name="Medina M."/>
            <person name="Montsant A."/>
            <person name="Obornik M."/>
            <person name="Parker M.S."/>
            <person name="Palenik B."/>
            <person name="Pazour G.J."/>
            <person name="Richardson P.M."/>
            <person name="Rynearson T.A."/>
            <person name="Saito M.A."/>
            <person name="Schwartz D.C."/>
            <person name="Thamatrakoln K."/>
            <person name="Valentin K."/>
            <person name="Vardi A."/>
            <person name="Wilkerson F.P."/>
            <person name="Rokhsar D.S."/>
        </authorList>
    </citation>
    <scope>NUCLEOTIDE SEQUENCE [LARGE SCALE GENOMIC DNA]</scope>
    <source>
        <strain evidence="7 8">CCMP1335</strain>
    </source>
</reference>
<feature type="region of interest" description="Disordered" evidence="5">
    <location>
        <begin position="494"/>
        <end position="515"/>
    </location>
</feature>
<dbReference type="RefSeq" id="XP_002295527.1">
    <property type="nucleotide sequence ID" value="XM_002295491.1"/>
</dbReference>
<feature type="compositionally biased region" description="Polar residues" evidence="5">
    <location>
        <begin position="1"/>
        <end position="21"/>
    </location>
</feature>
<dbReference type="SMART" id="SM00415">
    <property type="entry name" value="HSF"/>
    <property type="match status" value="1"/>
</dbReference>
<dbReference type="Gene3D" id="1.10.10.10">
    <property type="entry name" value="Winged helix-like DNA-binding domain superfamily/Winged helix DNA-binding domain"/>
    <property type="match status" value="1"/>
</dbReference>
<feature type="region of interest" description="Disordered" evidence="5">
    <location>
        <begin position="1"/>
        <end position="38"/>
    </location>
</feature>
<dbReference type="Proteomes" id="UP000001449">
    <property type="component" value="Chromosome 18"/>
</dbReference>
<dbReference type="InterPro" id="IPR000232">
    <property type="entry name" value="HSF_DNA-bd"/>
</dbReference>
<evidence type="ECO:0000256" key="3">
    <source>
        <dbReference type="ARBA" id="ARBA00023242"/>
    </source>
</evidence>
<feature type="compositionally biased region" description="Polar residues" evidence="5">
    <location>
        <begin position="464"/>
        <end position="474"/>
    </location>
</feature>
<keyword evidence="3" id="KW-0539">Nucleus</keyword>
<dbReference type="InParanoid" id="B5YLJ6"/>
<dbReference type="PANTHER" id="PTHR10015">
    <property type="entry name" value="HEAT SHOCK TRANSCRIPTION FACTOR"/>
    <property type="match status" value="1"/>
</dbReference>
<dbReference type="Pfam" id="PF00447">
    <property type="entry name" value="HSF_DNA-bind"/>
    <property type="match status" value="1"/>
</dbReference>
<feature type="compositionally biased region" description="Low complexity" evidence="5">
    <location>
        <begin position="231"/>
        <end position="301"/>
    </location>
</feature>
<evidence type="ECO:0000256" key="4">
    <source>
        <dbReference type="RuleBase" id="RU004020"/>
    </source>
</evidence>
<protein>
    <recommendedName>
        <fullName evidence="6">HSF-type DNA-binding domain-containing protein</fullName>
    </recommendedName>
</protein>
<accession>B5YLJ6</accession>
<dbReference type="SUPFAM" id="SSF46785">
    <property type="entry name" value="Winged helix' DNA-binding domain"/>
    <property type="match status" value="1"/>
</dbReference>
<evidence type="ECO:0000256" key="5">
    <source>
        <dbReference type="SAM" id="MobiDB-lite"/>
    </source>
</evidence>
<keyword evidence="2" id="KW-0238">DNA-binding</keyword>
<dbReference type="FunFam" id="1.10.10.10:FF:001173">
    <property type="entry name" value="Predicted protein"/>
    <property type="match status" value="1"/>
</dbReference>
<evidence type="ECO:0000259" key="6">
    <source>
        <dbReference type="SMART" id="SM00415"/>
    </source>
</evidence>
<reference evidence="7 8" key="2">
    <citation type="journal article" date="2008" name="Nature">
        <title>The Phaeodactylum genome reveals the evolutionary history of diatom genomes.</title>
        <authorList>
            <person name="Bowler C."/>
            <person name="Allen A.E."/>
            <person name="Badger J.H."/>
            <person name="Grimwood J."/>
            <person name="Jabbari K."/>
            <person name="Kuo A."/>
            <person name="Maheswari U."/>
            <person name="Martens C."/>
            <person name="Maumus F."/>
            <person name="Otillar R.P."/>
            <person name="Rayko E."/>
            <person name="Salamov A."/>
            <person name="Vandepoele K."/>
            <person name="Beszteri B."/>
            <person name="Gruber A."/>
            <person name="Heijde M."/>
            <person name="Katinka M."/>
            <person name="Mock T."/>
            <person name="Valentin K."/>
            <person name="Verret F."/>
            <person name="Berges J.A."/>
            <person name="Brownlee C."/>
            <person name="Cadoret J.P."/>
            <person name="Chiovitti A."/>
            <person name="Choi C.J."/>
            <person name="Coesel S."/>
            <person name="De Martino A."/>
            <person name="Detter J.C."/>
            <person name="Durkin C."/>
            <person name="Falciatore A."/>
            <person name="Fournet J."/>
            <person name="Haruta M."/>
            <person name="Huysman M.J."/>
            <person name="Jenkins B.D."/>
            <person name="Jiroutova K."/>
            <person name="Jorgensen R.E."/>
            <person name="Joubert Y."/>
            <person name="Kaplan A."/>
            <person name="Kroger N."/>
            <person name="Kroth P.G."/>
            <person name="La Roche J."/>
            <person name="Lindquist E."/>
            <person name="Lommer M."/>
            <person name="Martin-Jezequel V."/>
            <person name="Lopez P.J."/>
            <person name="Lucas S."/>
            <person name="Mangogna M."/>
            <person name="McGinnis K."/>
            <person name="Medlin L.K."/>
            <person name="Montsant A."/>
            <person name="Oudot-Le Secq M.P."/>
            <person name="Napoli C."/>
            <person name="Obornik M."/>
            <person name="Parker M.S."/>
            <person name="Petit J.L."/>
            <person name="Porcel B.M."/>
            <person name="Poulsen N."/>
            <person name="Robison M."/>
            <person name="Rychlewski L."/>
            <person name="Rynearson T.A."/>
            <person name="Schmutz J."/>
            <person name="Shapiro H."/>
            <person name="Siaut M."/>
            <person name="Stanley M."/>
            <person name="Sussman M.R."/>
            <person name="Taylor A.R."/>
            <person name="Vardi A."/>
            <person name="von Dassow P."/>
            <person name="Vyverman W."/>
            <person name="Willis A."/>
            <person name="Wyrwicz L.S."/>
            <person name="Rokhsar D.S."/>
            <person name="Weissenbach J."/>
            <person name="Armbrust E.V."/>
            <person name="Green B.R."/>
            <person name="Van de Peer Y."/>
            <person name="Grigoriev I.V."/>
        </authorList>
    </citation>
    <scope>NUCLEOTIDE SEQUENCE [LARGE SCALE GENOMIC DNA]</scope>
    <source>
        <strain evidence="7 8">CCMP1335</strain>
    </source>
</reference>
<gene>
    <name evidence="7" type="ORF">THAPS_25332</name>
</gene>
<comment type="similarity">
    <text evidence="4">Belongs to the HSF family.</text>
</comment>
<evidence type="ECO:0000256" key="2">
    <source>
        <dbReference type="ARBA" id="ARBA00023125"/>
    </source>
</evidence>
<sequence>MNQSIDFTAGGTTTVPTASHHNNNNNNNNDDEWEKLLGGSSGVDVPTYNQYVAAPVGVGASDADAIKGVNQLMNATPFSNGVSNGTVVGNVGSVSNAINFNVGVGTLGFGLPGMTFNDFVNRLAVDPSIQEGDKIVLQHNTSSPNSGVNTNNNYMPALPMTALPPLPMGTSSITDISTNANSVGIEVASKFAEYRNSPRLNNIGMMDVKVEANKIGSSATNTNKKFDIKSKPTSSSRSTSSKSSTTIKGNRQTTNSKTTNSKTTNSKTTNSKTTNSKTTNSKTTNSKTTNRRSNSNKSSSSIFGGKGTFPLNLAHMLESVESEGLSHIISWLECGTCFVIYDNVVFMTSVLPKFFRANPNTKFRSFYRKLNRWGFNVVRPNDLAVQNIDLSSDNVKAWSHPDFTRSQASKLVSKALETGNVTDCVDLFKVSHKGTLKDLANGDSGERSAIAVGGSGKKRRERSCSTSFTSLNDSNSTSGVTYYRIGDMSNISFNSSTTSVNERRDSELTSEGDGNDLDISNYELEKFDVMGDTGGDGLPQDVSIFGNYNGAIGSTMPNNQWYSTDGLGRSLTSYSSCRQPILEHSVINGGRLANSFTVGSSSQHRRRQENSNAEECNEGYRNTAGMANATFDFTHSNTAAFNSGSVVPKSNMLSTLLNPTISSSAMGPMALAAPPSSTIGYQQYLSQHEHELPDQKVTNQMSQEDVDITAFLKRFEETMPAGDGIMDFEPTPFRS</sequence>
<dbReference type="PANTHER" id="PTHR10015:SF206">
    <property type="entry name" value="HSF-TYPE DNA-BINDING DOMAIN-CONTAINING PROTEIN"/>
    <property type="match status" value="1"/>
</dbReference>
<feature type="region of interest" description="Disordered" evidence="5">
    <location>
        <begin position="447"/>
        <end position="474"/>
    </location>
</feature>
<organism evidence="7 8">
    <name type="scientific">Thalassiosira pseudonana</name>
    <name type="common">Marine diatom</name>
    <name type="synonym">Cyclotella nana</name>
    <dbReference type="NCBI Taxonomy" id="35128"/>
    <lineage>
        <taxon>Eukaryota</taxon>
        <taxon>Sar</taxon>
        <taxon>Stramenopiles</taxon>
        <taxon>Ochrophyta</taxon>
        <taxon>Bacillariophyta</taxon>
        <taxon>Coscinodiscophyceae</taxon>
        <taxon>Thalassiosirophycidae</taxon>
        <taxon>Thalassiosirales</taxon>
        <taxon>Thalassiosiraceae</taxon>
        <taxon>Thalassiosira</taxon>
    </lineage>
</organism>
<dbReference type="GO" id="GO:0003700">
    <property type="term" value="F:DNA-binding transcription factor activity"/>
    <property type="evidence" value="ECO:0007669"/>
    <property type="project" value="InterPro"/>
</dbReference>
<dbReference type="HOGENOM" id="CLU_377453_0_0_1"/>
<keyword evidence="8" id="KW-1185">Reference proteome</keyword>
<dbReference type="InterPro" id="IPR036388">
    <property type="entry name" value="WH-like_DNA-bd_sf"/>
</dbReference>
<proteinExistence type="inferred from homology"/>
<dbReference type="EMBL" id="CP001159">
    <property type="protein sequence ID" value="ACI64244.1"/>
    <property type="molecule type" value="Genomic_DNA"/>
</dbReference>
<dbReference type="InterPro" id="IPR036390">
    <property type="entry name" value="WH_DNA-bd_sf"/>
</dbReference>
<feature type="region of interest" description="Disordered" evidence="5">
    <location>
        <begin position="220"/>
        <end position="301"/>
    </location>
</feature>